<dbReference type="SMART" id="SM00280">
    <property type="entry name" value="KAZAL"/>
    <property type="match status" value="1"/>
</dbReference>
<feature type="region of interest" description="Disordered" evidence="1">
    <location>
        <begin position="1"/>
        <end position="97"/>
    </location>
</feature>
<sequence length="145" mass="15303">MSRSARVREKTSMTNTSGSTARSMAPRDDDSRDGEDESTSEDSSSISPATKMVKGTKDSGKAKKSTKSSSTTSSGVGHIYEDGSEGFIDDGDSKPSKKCATACPDVEFYVCGSDGVWYSNPCELKIAACENPEQNIVEKDGACSS</sequence>
<evidence type="ECO:0000259" key="2">
    <source>
        <dbReference type="PROSITE" id="PS51465"/>
    </source>
</evidence>
<feature type="compositionally biased region" description="Acidic residues" evidence="1">
    <location>
        <begin position="31"/>
        <end position="40"/>
    </location>
</feature>
<evidence type="ECO:0000313" key="3">
    <source>
        <dbReference type="EMBL" id="KAF4145272.1"/>
    </source>
</evidence>
<feature type="compositionally biased region" description="Basic and acidic residues" evidence="1">
    <location>
        <begin position="1"/>
        <end position="11"/>
    </location>
</feature>
<dbReference type="SUPFAM" id="SSF100895">
    <property type="entry name" value="Kazal-type serine protease inhibitors"/>
    <property type="match status" value="1"/>
</dbReference>
<dbReference type="AlphaFoldDB" id="A0A8S9V1M5"/>
<feature type="domain" description="Kazal-like" evidence="2">
    <location>
        <begin position="93"/>
        <end position="145"/>
    </location>
</feature>
<accession>A0A8S9V1M5</accession>
<evidence type="ECO:0000256" key="1">
    <source>
        <dbReference type="SAM" id="MobiDB-lite"/>
    </source>
</evidence>
<dbReference type="Proteomes" id="UP000704712">
    <property type="component" value="Unassembled WGS sequence"/>
</dbReference>
<dbReference type="EMBL" id="JAACNO010000747">
    <property type="protein sequence ID" value="KAF4145272.1"/>
    <property type="molecule type" value="Genomic_DNA"/>
</dbReference>
<proteinExistence type="predicted"/>
<protein>
    <submittedName>
        <fullName evidence="3">Kazal-type serine protease inhibitor domain</fullName>
    </submittedName>
</protein>
<evidence type="ECO:0000313" key="4">
    <source>
        <dbReference type="Proteomes" id="UP000704712"/>
    </source>
</evidence>
<dbReference type="CDD" id="cd00104">
    <property type="entry name" value="KAZAL_FS"/>
    <property type="match status" value="1"/>
</dbReference>
<name>A0A8S9V1M5_PHYIN</name>
<dbReference type="InterPro" id="IPR036058">
    <property type="entry name" value="Kazal_dom_sf"/>
</dbReference>
<organism evidence="3 4">
    <name type="scientific">Phytophthora infestans</name>
    <name type="common">Potato late blight agent</name>
    <name type="synonym">Botrytis infestans</name>
    <dbReference type="NCBI Taxonomy" id="4787"/>
    <lineage>
        <taxon>Eukaryota</taxon>
        <taxon>Sar</taxon>
        <taxon>Stramenopiles</taxon>
        <taxon>Oomycota</taxon>
        <taxon>Peronosporomycetes</taxon>
        <taxon>Peronosporales</taxon>
        <taxon>Peronosporaceae</taxon>
        <taxon>Phytophthora</taxon>
    </lineage>
</organism>
<dbReference type="InterPro" id="IPR002350">
    <property type="entry name" value="Kazal_dom"/>
</dbReference>
<gene>
    <name evidence="3" type="ORF">GN958_ATG05461</name>
</gene>
<feature type="compositionally biased region" description="Polar residues" evidence="1">
    <location>
        <begin position="12"/>
        <end position="22"/>
    </location>
</feature>
<comment type="caution">
    <text evidence="3">The sequence shown here is derived from an EMBL/GenBank/DDBJ whole genome shotgun (WGS) entry which is preliminary data.</text>
</comment>
<dbReference type="PROSITE" id="PS51465">
    <property type="entry name" value="KAZAL_2"/>
    <property type="match status" value="1"/>
</dbReference>
<reference evidence="3" key="1">
    <citation type="submission" date="2020-03" db="EMBL/GenBank/DDBJ databases">
        <title>Hybrid Assembly of Korean Phytophthora infestans isolates.</title>
        <authorList>
            <person name="Prokchorchik M."/>
            <person name="Lee Y."/>
            <person name="Seo J."/>
            <person name="Cho J.-H."/>
            <person name="Park Y.-E."/>
            <person name="Jang D.-C."/>
            <person name="Im J.-S."/>
            <person name="Choi J.-G."/>
            <person name="Park H.-J."/>
            <person name="Lee G.-B."/>
            <person name="Lee Y.-G."/>
            <person name="Hong S.-Y."/>
            <person name="Cho K."/>
            <person name="Sohn K.H."/>
        </authorList>
    </citation>
    <scope>NUCLEOTIDE SEQUENCE</scope>
    <source>
        <strain evidence="3">KR_2_A2</strain>
    </source>
</reference>
<feature type="compositionally biased region" description="Low complexity" evidence="1">
    <location>
        <begin position="67"/>
        <end position="77"/>
    </location>
</feature>
<dbReference type="Gene3D" id="3.30.60.30">
    <property type="match status" value="1"/>
</dbReference>
<dbReference type="Pfam" id="PF07648">
    <property type="entry name" value="Kazal_2"/>
    <property type="match status" value="1"/>
</dbReference>